<name>M0QRN2_DESRO</name>
<dbReference type="CDD" id="cd22615">
    <property type="entry name" value="Kunitz_TFPI1_TFPI2_3-like"/>
    <property type="match status" value="1"/>
</dbReference>
<keyword evidence="9" id="KW-0325">Glycoprotein</keyword>
<dbReference type="PANTHER" id="PTHR10083">
    <property type="entry name" value="KUNITZ-TYPE PROTEASE INHIBITOR-RELATED"/>
    <property type="match status" value="1"/>
</dbReference>
<dbReference type="GO" id="GO:0004867">
    <property type="term" value="F:serine-type endopeptidase inhibitor activity"/>
    <property type="evidence" value="ECO:0007669"/>
    <property type="project" value="UniProtKB-KW"/>
</dbReference>
<evidence type="ECO:0000313" key="12">
    <source>
        <dbReference type="EMBL" id="JAA65102.1"/>
    </source>
</evidence>
<evidence type="ECO:0000256" key="5">
    <source>
        <dbReference type="ARBA" id="ARBA00022737"/>
    </source>
</evidence>
<evidence type="ECO:0000256" key="8">
    <source>
        <dbReference type="ARBA" id="ARBA00023157"/>
    </source>
</evidence>
<dbReference type="InterPro" id="IPR036880">
    <property type="entry name" value="Kunitz_BPTI_sf"/>
</dbReference>
<evidence type="ECO:0000256" key="10">
    <source>
        <dbReference type="SAM" id="SignalP"/>
    </source>
</evidence>
<keyword evidence="7" id="KW-0094">Blood coagulation</keyword>
<comment type="subcellular location">
    <subcellularLocation>
        <location evidence="1">Secreted</location>
    </subcellularLocation>
</comment>
<dbReference type="AlphaFoldDB" id="M0QRN2"/>
<evidence type="ECO:0000259" key="11">
    <source>
        <dbReference type="PROSITE" id="PS50279"/>
    </source>
</evidence>
<dbReference type="CDD" id="cd22614">
    <property type="entry name" value="Kunitz_TFPI1_2-like"/>
    <property type="match status" value="1"/>
</dbReference>
<dbReference type="PRINTS" id="PR00759">
    <property type="entry name" value="BASICPTASE"/>
</dbReference>
<dbReference type="SUPFAM" id="SSF57362">
    <property type="entry name" value="BPTI-like"/>
    <property type="match status" value="2"/>
</dbReference>
<proteinExistence type="evidence at transcript level"/>
<dbReference type="PIRSF" id="PIRSF001620">
    <property type="entry name" value="TFPI"/>
    <property type="match status" value="1"/>
</dbReference>
<organism evidence="12">
    <name type="scientific">Desmodus rotundus</name>
    <name type="common">Vampire bat</name>
    <dbReference type="NCBI Taxonomy" id="9430"/>
    <lineage>
        <taxon>Eukaryota</taxon>
        <taxon>Metazoa</taxon>
        <taxon>Chordata</taxon>
        <taxon>Craniata</taxon>
        <taxon>Vertebrata</taxon>
        <taxon>Euteleostomi</taxon>
        <taxon>Mammalia</taxon>
        <taxon>Eutheria</taxon>
        <taxon>Laurasiatheria</taxon>
        <taxon>Chiroptera</taxon>
        <taxon>Yangochiroptera</taxon>
        <taxon>Phyllostomidae</taxon>
        <taxon>Desmodontinae</taxon>
        <taxon>Desmodus</taxon>
    </lineage>
</organism>
<feature type="signal peptide" evidence="10">
    <location>
        <begin position="1"/>
        <end position="24"/>
    </location>
</feature>
<dbReference type="GO" id="GO:0007596">
    <property type="term" value="P:blood coagulation"/>
    <property type="evidence" value="ECO:0007669"/>
    <property type="project" value="UniProtKB-KW"/>
</dbReference>
<keyword evidence="5" id="KW-0677">Repeat</keyword>
<feature type="chain" id="PRO_5004004020" evidence="10">
    <location>
        <begin position="25"/>
        <end position="198"/>
    </location>
</feature>
<dbReference type="InterPro" id="IPR008296">
    <property type="entry name" value="TFPI-like"/>
</dbReference>
<dbReference type="PROSITE" id="PS00280">
    <property type="entry name" value="BPTI_KUNITZ_1"/>
    <property type="match status" value="2"/>
</dbReference>
<dbReference type="InterPro" id="IPR050098">
    <property type="entry name" value="TFPI/VKTCI-like"/>
</dbReference>
<dbReference type="EMBL" id="GAEE01000021">
    <property type="protein sequence ID" value="JAA65102.1"/>
    <property type="molecule type" value="mRNA"/>
</dbReference>
<keyword evidence="4" id="KW-0356">Hemostasis</keyword>
<evidence type="ECO:0000256" key="1">
    <source>
        <dbReference type="ARBA" id="ARBA00004613"/>
    </source>
</evidence>
<dbReference type="PROSITE" id="PS50279">
    <property type="entry name" value="BPTI_KUNITZ_2"/>
    <property type="match status" value="2"/>
</dbReference>
<accession>M0QRN2</accession>
<evidence type="ECO:0000256" key="6">
    <source>
        <dbReference type="ARBA" id="ARBA00022900"/>
    </source>
</evidence>
<evidence type="ECO:0000256" key="7">
    <source>
        <dbReference type="ARBA" id="ARBA00023084"/>
    </source>
</evidence>
<keyword evidence="6" id="KW-0722">Serine protease inhibitor</keyword>
<dbReference type="GO" id="GO:0005615">
    <property type="term" value="C:extracellular space"/>
    <property type="evidence" value="ECO:0007669"/>
    <property type="project" value="TreeGrafter"/>
</dbReference>
<evidence type="ECO:0000256" key="2">
    <source>
        <dbReference type="ARBA" id="ARBA00022525"/>
    </source>
</evidence>
<dbReference type="InterPro" id="IPR020901">
    <property type="entry name" value="Prtase_inh_Kunz-CS"/>
</dbReference>
<keyword evidence="10" id="KW-0732">Signal</keyword>
<keyword evidence="2" id="KW-0964">Secreted</keyword>
<keyword evidence="8" id="KW-1015">Disulfide bond</keyword>
<sequence>MKIKPIFGVSVCLLLTCASLPLNAEEDEYSNIPDFCLLGEDPGPCRGYITRYFYNNQSEKCDKFKYGGCLGNPNNFDLLEECKNTCENPLNGTSTQPVPVPMTPPPPPPIKNWVYVGPSWCRTPADRGLCSANITRFYFDSVSMKCLTFSYTGCGGNENNFISSQSCRRACRKGFIKKGSKGGLRKDKRIRKKHSVGI</sequence>
<keyword evidence="3" id="KW-0646">Protease inhibitor</keyword>
<dbReference type="PANTHER" id="PTHR10083:SF374">
    <property type="entry name" value="BPTI_KUNITZ INHIBITOR DOMAIN-CONTAINING PROTEIN"/>
    <property type="match status" value="1"/>
</dbReference>
<dbReference type="FunFam" id="4.10.410.10:FF:000012">
    <property type="entry name" value="Tissue factor pathway inhibitor"/>
    <property type="match status" value="1"/>
</dbReference>
<evidence type="ECO:0000256" key="3">
    <source>
        <dbReference type="ARBA" id="ARBA00022690"/>
    </source>
</evidence>
<evidence type="ECO:0000256" key="4">
    <source>
        <dbReference type="ARBA" id="ARBA00022696"/>
    </source>
</evidence>
<protein>
    <submittedName>
        <fullName evidence="12">Kunitz-Dr2</fullName>
    </submittedName>
</protein>
<dbReference type="SMART" id="SM00131">
    <property type="entry name" value="KU"/>
    <property type="match status" value="2"/>
</dbReference>
<dbReference type="InterPro" id="IPR002223">
    <property type="entry name" value="Kunitz_BPTI"/>
</dbReference>
<dbReference type="Gene3D" id="4.10.410.10">
    <property type="entry name" value="Pancreatic trypsin inhibitor Kunitz domain"/>
    <property type="match status" value="2"/>
</dbReference>
<dbReference type="MEROPS" id="I02.012"/>
<feature type="domain" description="BPTI/Kunitz inhibitor" evidence="11">
    <location>
        <begin position="121"/>
        <end position="171"/>
    </location>
</feature>
<evidence type="ECO:0000256" key="9">
    <source>
        <dbReference type="ARBA" id="ARBA00023180"/>
    </source>
</evidence>
<reference evidence="12" key="1">
    <citation type="submission" date="2012-09" db="EMBL/GenBank/DDBJ databases">
        <title>Molecular phylogeny and evolution of the proteins encoded by the common vampire bat (Desmodus rotundus) submaxillary glands.</title>
        <authorList>
            <person name="Fry B.G."/>
        </authorList>
    </citation>
    <scope>NUCLEOTIDE SEQUENCE</scope>
    <source>
        <tissue evidence="12">Submaxillary gland anterior lobe</tissue>
    </source>
</reference>
<dbReference type="Pfam" id="PF00014">
    <property type="entry name" value="Kunitz_BPTI"/>
    <property type="match status" value="2"/>
</dbReference>
<feature type="domain" description="BPTI/Kunitz inhibitor" evidence="11">
    <location>
        <begin position="36"/>
        <end position="86"/>
    </location>
</feature>